<comment type="caution">
    <text evidence="1">The sequence shown here is derived from an EMBL/GenBank/DDBJ whole genome shotgun (WGS) entry which is preliminary data.</text>
</comment>
<accession>A0A269TI63</accession>
<reference evidence="2" key="1">
    <citation type="submission" date="2017-08" db="EMBL/GenBank/DDBJ databases">
        <authorList>
            <person name="Alvarez-Ponce D."/>
            <person name="Weitzman C.L."/>
            <person name="Tillett R.L."/>
            <person name="Sandmeier F.C."/>
            <person name="Tracy C.R."/>
        </authorList>
    </citation>
    <scope>NUCLEOTIDE SEQUENCE [LARGE SCALE GENOMIC DNA]</scope>
    <source>
        <strain evidence="2">723</strain>
    </source>
</reference>
<gene>
    <name evidence="1" type="ORF">CJJ23_03470</name>
</gene>
<dbReference type="Proteomes" id="UP000216943">
    <property type="component" value="Unassembled WGS sequence"/>
</dbReference>
<evidence type="ECO:0000313" key="2">
    <source>
        <dbReference type="Proteomes" id="UP000216943"/>
    </source>
</evidence>
<protein>
    <submittedName>
        <fullName evidence="1">Uncharacterized protein</fullName>
    </submittedName>
</protein>
<dbReference type="OrthoDB" id="398762at2"/>
<dbReference type="AlphaFoldDB" id="A0A269TI63"/>
<organism evidence="1 2">
    <name type="scientific">Mycoplasmopsis agassizii</name>
    <dbReference type="NCBI Taxonomy" id="33922"/>
    <lineage>
        <taxon>Bacteria</taxon>
        <taxon>Bacillati</taxon>
        <taxon>Mycoplasmatota</taxon>
        <taxon>Mycoplasmoidales</taxon>
        <taxon>Metamycoplasmataceae</taxon>
        <taxon>Mycoplasmopsis</taxon>
    </lineage>
</organism>
<name>A0A269TI63_9BACT</name>
<proteinExistence type="predicted"/>
<dbReference type="RefSeq" id="WP_095334971.1">
    <property type="nucleotide sequence ID" value="NZ_NQNY01000011.1"/>
</dbReference>
<sequence length="116" mass="14193">MYERKYQDSSNSNYVSAKELNLSFDFHVHKFGWQSLWIEVKGPLRDLSDLSETKYFEFFYEDLYYYLHKNKHLPKWEFSKIYLSGIDSLKLNKEKLESFKNSWLTVSNFETYIEEK</sequence>
<evidence type="ECO:0000313" key="1">
    <source>
        <dbReference type="EMBL" id="PAK21173.1"/>
    </source>
</evidence>
<dbReference type="EMBL" id="NQNY01000011">
    <property type="protein sequence ID" value="PAK21173.1"/>
    <property type="molecule type" value="Genomic_DNA"/>
</dbReference>